<dbReference type="Proteomes" id="UP000308600">
    <property type="component" value="Unassembled WGS sequence"/>
</dbReference>
<accession>A0ACD3ATM8</accession>
<sequence>MIAKRNKLYQGTGGSGSVDGCCQRLPLDIDKDETERATLTWIGEKTSVLNDGDNDGLEWVIQLCRTPYGMAKHTFLLIGTDSSRTLDIEEAFKFVIRRLGIRMYIPMSGCGILHTR</sequence>
<gene>
    <name evidence="1" type="ORF">BDN72DRAFT_878671</name>
</gene>
<organism evidence="1 2">
    <name type="scientific">Pluteus cervinus</name>
    <dbReference type="NCBI Taxonomy" id="181527"/>
    <lineage>
        <taxon>Eukaryota</taxon>
        <taxon>Fungi</taxon>
        <taxon>Dikarya</taxon>
        <taxon>Basidiomycota</taxon>
        <taxon>Agaricomycotina</taxon>
        <taxon>Agaricomycetes</taxon>
        <taxon>Agaricomycetidae</taxon>
        <taxon>Agaricales</taxon>
        <taxon>Pluteineae</taxon>
        <taxon>Pluteaceae</taxon>
        <taxon>Pluteus</taxon>
    </lineage>
</organism>
<protein>
    <submittedName>
        <fullName evidence="1">Uncharacterized protein</fullName>
    </submittedName>
</protein>
<name>A0ACD3ATM8_9AGAR</name>
<proteinExistence type="predicted"/>
<evidence type="ECO:0000313" key="2">
    <source>
        <dbReference type="Proteomes" id="UP000308600"/>
    </source>
</evidence>
<dbReference type="EMBL" id="ML208338">
    <property type="protein sequence ID" value="TFK69058.1"/>
    <property type="molecule type" value="Genomic_DNA"/>
</dbReference>
<keyword evidence="2" id="KW-1185">Reference proteome</keyword>
<evidence type="ECO:0000313" key="1">
    <source>
        <dbReference type="EMBL" id="TFK69058.1"/>
    </source>
</evidence>
<reference evidence="1 2" key="1">
    <citation type="journal article" date="2019" name="Nat. Ecol. Evol.">
        <title>Megaphylogeny resolves global patterns of mushroom evolution.</title>
        <authorList>
            <person name="Varga T."/>
            <person name="Krizsan K."/>
            <person name="Foldi C."/>
            <person name="Dima B."/>
            <person name="Sanchez-Garcia M."/>
            <person name="Sanchez-Ramirez S."/>
            <person name="Szollosi G.J."/>
            <person name="Szarkandi J.G."/>
            <person name="Papp V."/>
            <person name="Albert L."/>
            <person name="Andreopoulos W."/>
            <person name="Angelini C."/>
            <person name="Antonin V."/>
            <person name="Barry K.W."/>
            <person name="Bougher N.L."/>
            <person name="Buchanan P."/>
            <person name="Buyck B."/>
            <person name="Bense V."/>
            <person name="Catcheside P."/>
            <person name="Chovatia M."/>
            <person name="Cooper J."/>
            <person name="Damon W."/>
            <person name="Desjardin D."/>
            <person name="Finy P."/>
            <person name="Geml J."/>
            <person name="Haridas S."/>
            <person name="Hughes K."/>
            <person name="Justo A."/>
            <person name="Karasinski D."/>
            <person name="Kautmanova I."/>
            <person name="Kiss B."/>
            <person name="Kocsube S."/>
            <person name="Kotiranta H."/>
            <person name="LaButti K.M."/>
            <person name="Lechner B.E."/>
            <person name="Liimatainen K."/>
            <person name="Lipzen A."/>
            <person name="Lukacs Z."/>
            <person name="Mihaltcheva S."/>
            <person name="Morgado L.N."/>
            <person name="Niskanen T."/>
            <person name="Noordeloos M.E."/>
            <person name="Ohm R.A."/>
            <person name="Ortiz-Santana B."/>
            <person name="Ovrebo C."/>
            <person name="Racz N."/>
            <person name="Riley R."/>
            <person name="Savchenko A."/>
            <person name="Shiryaev A."/>
            <person name="Soop K."/>
            <person name="Spirin V."/>
            <person name="Szebenyi C."/>
            <person name="Tomsovsky M."/>
            <person name="Tulloss R.E."/>
            <person name="Uehling J."/>
            <person name="Grigoriev I.V."/>
            <person name="Vagvolgyi C."/>
            <person name="Papp T."/>
            <person name="Martin F.M."/>
            <person name="Miettinen O."/>
            <person name="Hibbett D.S."/>
            <person name="Nagy L.G."/>
        </authorList>
    </citation>
    <scope>NUCLEOTIDE SEQUENCE [LARGE SCALE GENOMIC DNA]</scope>
    <source>
        <strain evidence="1 2">NL-1719</strain>
    </source>
</reference>